<feature type="transmembrane region" description="Helical" evidence="7">
    <location>
        <begin position="217"/>
        <end position="236"/>
    </location>
</feature>
<keyword evidence="4 7" id="KW-1133">Transmembrane helix</keyword>
<evidence type="ECO:0000256" key="7">
    <source>
        <dbReference type="SAM" id="Phobius"/>
    </source>
</evidence>
<organism evidence="8 9">
    <name type="scientific">Vasconcelosia minhoensis LEGE 07310</name>
    <dbReference type="NCBI Taxonomy" id="915328"/>
    <lineage>
        <taxon>Bacteria</taxon>
        <taxon>Bacillati</taxon>
        <taxon>Cyanobacteriota</taxon>
        <taxon>Cyanophyceae</taxon>
        <taxon>Nodosilineales</taxon>
        <taxon>Cymatolegaceae</taxon>
        <taxon>Vasconcelosia</taxon>
        <taxon>Vasconcelosia minhoensis</taxon>
    </lineage>
</organism>
<feature type="transmembrane region" description="Helical" evidence="7">
    <location>
        <begin position="164"/>
        <end position="187"/>
    </location>
</feature>
<protein>
    <submittedName>
        <fullName evidence="8">MATE family efflux transporter</fullName>
    </submittedName>
</protein>
<dbReference type="Proteomes" id="UP000636505">
    <property type="component" value="Unassembled WGS sequence"/>
</dbReference>
<feature type="transmembrane region" description="Helical" evidence="7">
    <location>
        <begin position="113"/>
        <end position="131"/>
    </location>
</feature>
<accession>A0A8J7AIF1</accession>
<dbReference type="PANTHER" id="PTHR42893:SF46">
    <property type="entry name" value="PROTEIN DETOXIFICATION 44, CHLOROPLASTIC"/>
    <property type="match status" value="1"/>
</dbReference>
<comment type="caution">
    <text evidence="8">The sequence shown here is derived from an EMBL/GenBank/DDBJ whole genome shotgun (WGS) entry which is preliminary data.</text>
</comment>
<evidence type="ECO:0000256" key="6">
    <source>
        <dbReference type="SAM" id="MobiDB-lite"/>
    </source>
</evidence>
<feature type="transmembrane region" description="Helical" evidence="7">
    <location>
        <begin position="363"/>
        <end position="380"/>
    </location>
</feature>
<evidence type="ECO:0000313" key="8">
    <source>
        <dbReference type="EMBL" id="MBE9079676.1"/>
    </source>
</evidence>
<comment type="subcellular location">
    <subcellularLocation>
        <location evidence="1">Membrane</location>
        <topology evidence="1">Multi-pass membrane protein</topology>
    </subcellularLocation>
</comment>
<feature type="transmembrane region" description="Helical" evidence="7">
    <location>
        <begin position="286"/>
        <end position="309"/>
    </location>
</feature>
<sequence>MVPLAGLVDSAFLGHLVEIRHLAGVALATALFNYLYRPCNFLRMGTTGPTAQAEASGDSAAVILILLRNGLIAIALGTLILLLQSPLRQLGFTLLRADPSVMAAGQTYYSARIWDAPATLLNFVLIGWLLGRERSGQVLLLSALSNGANILLDYWLIVRWGWESFGAGVATAASQYLMLLVGLILIVSETPLAQWRSARHLFDWTALSATFRLNANIWVRSLVFISVYAFFTSLSASLGTVPLATNALLLQVMILAIYFIDGLAFATESLTGSLQGAGTLTQLKPLLKLSSGIGLALGLGFAILFALAPEPLFGLLTNHGEIIEQVERYVFWLLPILGFGSLAFVLDGYFLGLTAGEILRNSMILAAIVGFGPLAIASWQLGTNQLLWSAMAAFMTVRVAALASQVPKTLVAEAIPQPDQSPTPAAAEPTPDPQA</sequence>
<feature type="transmembrane region" description="Helical" evidence="7">
    <location>
        <begin position="12"/>
        <end position="36"/>
    </location>
</feature>
<comment type="similarity">
    <text evidence="2">Belongs to the multi antimicrobial extrusion (MATE) (TC 2.A.66.1) family.</text>
</comment>
<dbReference type="GO" id="GO:0015297">
    <property type="term" value="F:antiporter activity"/>
    <property type="evidence" value="ECO:0007669"/>
    <property type="project" value="InterPro"/>
</dbReference>
<dbReference type="CDD" id="cd13136">
    <property type="entry name" value="MATE_DinF_like"/>
    <property type="match status" value="1"/>
</dbReference>
<reference evidence="8" key="1">
    <citation type="submission" date="2020-10" db="EMBL/GenBank/DDBJ databases">
        <authorList>
            <person name="Castelo-Branco R."/>
            <person name="Eusebio N."/>
            <person name="Adriana R."/>
            <person name="Vieira A."/>
            <person name="Brugerolle De Fraissinette N."/>
            <person name="Rezende De Castro R."/>
            <person name="Schneider M.P."/>
            <person name="Vasconcelos V."/>
            <person name="Leao P.N."/>
        </authorList>
    </citation>
    <scope>NUCLEOTIDE SEQUENCE</scope>
    <source>
        <strain evidence="8">LEGE 07310</strain>
    </source>
</reference>
<feature type="transmembrane region" description="Helical" evidence="7">
    <location>
        <begin position="61"/>
        <end position="83"/>
    </location>
</feature>
<evidence type="ECO:0000256" key="3">
    <source>
        <dbReference type="ARBA" id="ARBA00022692"/>
    </source>
</evidence>
<dbReference type="EMBL" id="JADEXG010000064">
    <property type="protein sequence ID" value="MBE9079676.1"/>
    <property type="molecule type" value="Genomic_DNA"/>
</dbReference>
<keyword evidence="5 7" id="KW-0472">Membrane</keyword>
<feature type="transmembrane region" description="Helical" evidence="7">
    <location>
        <begin position="248"/>
        <end position="266"/>
    </location>
</feature>
<dbReference type="Pfam" id="PF01554">
    <property type="entry name" value="MatE"/>
    <property type="match status" value="2"/>
</dbReference>
<feature type="transmembrane region" description="Helical" evidence="7">
    <location>
        <begin position="329"/>
        <end position="351"/>
    </location>
</feature>
<feature type="transmembrane region" description="Helical" evidence="7">
    <location>
        <begin position="138"/>
        <end position="158"/>
    </location>
</feature>
<dbReference type="InterPro" id="IPR002528">
    <property type="entry name" value="MATE_fam"/>
</dbReference>
<dbReference type="GO" id="GO:0005886">
    <property type="term" value="C:plasma membrane"/>
    <property type="evidence" value="ECO:0007669"/>
    <property type="project" value="TreeGrafter"/>
</dbReference>
<keyword evidence="3 7" id="KW-0812">Transmembrane</keyword>
<dbReference type="GO" id="GO:0042910">
    <property type="term" value="F:xenobiotic transmembrane transporter activity"/>
    <property type="evidence" value="ECO:0007669"/>
    <property type="project" value="InterPro"/>
</dbReference>
<proteinExistence type="inferred from homology"/>
<evidence type="ECO:0000313" key="9">
    <source>
        <dbReference type="Proteomes" id="UP000636505"/>
    </source>
</evidence>
<dbReference type="AlphaFoldDB" id="A0A8J7AIF1"/>
<dbReference type="InterPro" id="IPR044644">
    <property type="entry name" value="DinF-like"/>
</dbReference>
<evidence type="ECO:0000256" key="1">
    <source>
        <dbReference type="ARBA" id="ARBA00004141"/>
    </source>
</evidence>
<feature type="region of interest" description="Disordered" evidence="6">
    <location>
        <begin position="416"/>
        <end position="435"/>
    </location>
</feature>
<evidence type="ECO:0000256" key="5">
    <source>
        <dbReference type="ARBA" id="ARBA00023136"/>
    </source>
</evidence>
<evidence type="ECO:0000256" key="2">
    <source>
        <dbReference type="ARBA" id="ARBA00010199"/>
    </source>
</evidence>
<evidence type="ECO:0000256" key="4">
    <source>
        <dbReference type="ARBA" id="ARBA00022989"/>
    </source>
</evidence>
<feature type="transmembrane region" description="Helical" evidence="7">
    <location>
        <begin position="386"/>
        <end position="403"/>
    </location>
</feature>
<dbReference type="NCBIfam" id="TIGR00797">
    <property type="entry name" value="matE"/>
    <property type="match status" value="1"/>
</dbReference>
<gene>
    <name evidence="8" type="ORF">IQ241_20670</name>
</gene>
<dbReference type="PANTHER" id="PTHR42893">
    <property type="entry name" value="PROTEIN DETOXIFICATION 44, CHLOROPLASTIC-RELATED"/>
    <property type="match status" value="1"/>
</dbReference>
<name>A0A8J7AIF1_9CYAN</name>
<keyword evidence="9" id="KW-1185">Reference proteome</keyword>